<dbReference type="PANTHER" id="PTHR44229">
    <property type="entry name" value="15-HYDROXYPROSTAGLANDIN DEHYDROGENASE [NAD(+)]"/>
    <property type="match status" value="1"/>
</dbReference>
<dbReference type="AlphaFoldDB" id="A0A9W7XY73"/>
<dbReference type="PRINTS" id="PR00081">
    <property type="entry name" value="GDHRDH"/>
</dbReference>
<comment type="similarity">
    <text evidence="1 4">Belongs to the short-chain dehydrogenases/reductases (SDR) family.</text>
</comment>
<proteinExistence type="inferred from homology"/>
<comment type="caution">
    <text evidence="5">The sequence shown here is derived from an EMBL/GenBank/DDBJ whole genome shotgun (WGS) entry which is preliminary data.</text>
</comment>
<evidence type="ECO:0000256" key="1">
    <source>
        <dbReference type="ARBA" id="ARBA00006484"/>
    </source>
</evidence>
<dbReference type="PANTHER" id="PTHR44229:SF4">
    <property type="entry name" value="15-HYDROXYPROSTAGLANDIN DEHYDROGENASE [NAD(+)]"/>
    <property type="match status" value="1"/>
</dbReference>
<evidence type="ECO:0008006" key="7">
    <source>
        <dbReference type="Google" id="ProtNLM"/>
    </source>
</evidence>
<gene>
    <name evidence="5" type="ORF">LPJ53_004331</name>
</gene>
<dbReference type="InterPro" id="IPR002347">
    <property type="entry name" value="SDR_fam"/>
</dbReference>
<keyword evidence="2" id="KW-0521">NADP</keyword>
<keyword evidence="3" id="KW-0560">Oxidoreductase</keyword>
<dbReference type="PROSITE" id="PS00061">
    <property type="entry name" value="ADH_SHORT"/>
    <property type="match status" value="1"/>
</dbReference>
<dbReference type="OrthoDB" id="37659at2759"/>
<protein>
    <recommendedName>
        <fullName evidence="7">NAD(P)-binding protein</fullName>
    </recommendedName>
</protein>
<dbReference type="SUPFAM" id="SSF51735">
    <property type="entry name" value="NAD(P)-binding Rossmann-fold domains"/>
    <property type="match status" value="1"/>
</dbReference>
<dbReference type="PRINTS" id="PR00080">
    <property type="entry name" value="SDRFAMILY"/>
</dbReference>
<evidence type="ECO:0000256" key="2">
    <source>
        <dbReference type="ARBA" id="ARBA00022857"/>
    </source>
</evidence>
<dbReference type="GO" id="GO:0005737">
    <property type="term" value="C:cytoplasm"/>
    <property type="evidence" value="ECO:0007669"/>
    <property type="project" value="TreeGrafter"/>
</dbReference>
<dbReference type="Pfam" id="PF00106">
    <property type="entry name" value="adh_short"/>
    <property type="match status" value="1"/>
</dbReference>
<dbReference type="Gene3D" id="3.40.50.720">
    <property type="entry name" value="NAD(P)-binding Rossmann-like Domain"/>
    <property type="match status" value="1"/>
</dbReference>
<name>A0A9W7XY73_9FUNG</name>
<evidence type="ECO:0000313" key="5">
    <source>
        <dbReference type="EMBL" id="KAJ1721117.1"/>
    </source>
</evidence>
<dbReference type="InterPro" id="IPR020904">
    <property type="entry name" value="Sc_DH/Rdtase_CS"/>
</dbReference>
<dbReference type="EMBL" id="JANBOJ010000196">
    <property type="protein sequence ID" value="KAJ1721117.1"/>
    <property type="molecule type" value="Genomic_DNA"/>
</dbReference>
<reference evidence="5" key="1">
    <citation type="submission" date="2022-07" db="EMBL/GenBank/DDBJ databases">
        <title>Phylogenomic reconstructions and comparative analyses of Kickxellomycotina fungi.</title>
        <authorList>
            <person name="Reynolds N.K."/>
            <person name="Stajich J.E."/>
            <person name="Barry K."/>
            <person name="Grigoriev I.V."/>
            <person name="Crous P."/>
            <person name="Smith M.E."/>
        </authorList>
    </citation>
    <scope>NUCLEOTIDE SEQUENCE</scope>
    <source>
        <strain evidence="5">NBRC 32514</strain>
    </source>
</reference>
<organism evidence="5 6">
    <name type="scientific">Coemansia erecta</name>
    <dbReference type="NCBI Taxonomy" id="147472"/>
    <lineage>
        <taxon>Eukaryota</taxon>
        <taxon>Fungi</taxon>
        <taxon>Fungi incertae sedis</taxon>
        <taxon>Zoopagomycota</taxon>
        <taxon>Kickxellomycotina</taxon>
        <taxon>Kickxellomycetes</taxon>
        <taxon>Kickxellales</taxon>
        <taxon>Kickxellaceae</taxon>
        <taxon>Coemansia</taxon>
    </lineage>
</organism>
<evidence type="ECO:0000313" key="6">
    <source>
        <dbReference type="Proteomes" id="UP001149813"/>
    </source>
</evidence>
<evidence type="ECO:0000256" key="3">
    <source>
        <dbReference type="ARBA" id="ARBA00023002"/>
    </source>
</evidence>
<dbReference type="Proteomes" id="UP001149813">
    <property type="component" value="Unassembled WGS sequence"/>
</dbReference>
<accession>A0A9W7XY73</accession>
<dbReference type="GO" id="GO:0016616">
    <property type="term" value="F:oxidoreductase activity, acting on the CH-OH group of donors, NAD or NADP as acceptor"/>
    <property type="evidence" value="ECO:0007669"/>
    <property type="project" value="TreeGrafter"/>
</dbReference>
<sequence>MVSTYEIKGKVAVVTGGAKGMGFVAAKTLVGLGAKVIIGDISDKGQHQADLLNAQAGYCAVVFKHCDASEPAMLHALLDSAVSEFGRLDILINNVGILDKPWQYDPSGEYARRCIDVNLRSLIDATNHALHYWNADKNRKGVVINLASLAAHWPMEFMAAYAASKAGIAHYTKCLATLAPKVRVNAVAPGGVNTDFIMAEHLGPNHFSVKTGLIEPQTVVDQIIRLIQDESKAGDVVIIQNNKDPILCDRPNSQIIEAAIKQGTADVNSKNR</sequence>
<dbReference type="InterPro" id="IPR036291">
    <property type="entry name" value="NAD(P)-bd_dom_sf"/>
</dbReference>
<evidence type="ECO:0000256" key="4">
    <source>
        <dbReference type="RuleBase" id="RU000363"/>
    </source>
</evidence>
<keyword evidence="6" id="KW-1185">Reference proteome</keyword>